<gene>
    <name evidence="1" type="ORF">FPAR1323_LOCUS9500</name>
</gene>
<accession>A0A7S2C9Z7</accession>
<evidence type="ECO:0008006" key="2">
    <source>
        <dbReference type="Google" id="ProtNLM"/>
    </source>
</evidence>
<protein>
    <recommendedName>
        <fullName evidence="2">Protein C10</fullName>
    </recommendedName>
</protein>
<organism evidence="1">
    <name type="scientific">Florenciella parvula</name>
    <dbReference type="NCBI Taxonomy" id="236787"/>
    <lineage>
        <taxon>Eukaryota</taxon>
        <taxon>Sar</taxon>
        <taxon>Stramenopiles</taxon>
        <taxon>Ochrophyta</taxon>
        <taxon>Dictyochophyceae</taxon>
        <taxon>Florenciellales</taxon>
        <taxon>Florenciella</taxon>
    </lineage>
</organism>
<dbReference type="EMBL" id="HBGT01018045">
    <property type="protein sequence ID" value="CAD9419268.1"/>
    <property type="molecule type" value="Transcribed_RNA"/>
</dbReference>
<dbReference type="AlphaFoldDB" id="A0A7S2C9Z7"/>
<name>A0A7S2C9Z7_9STRA</name>
<evidence type="ECO:0000313" key="1">
    <source>
        <dbReference type="EMBL" id="CAD9419268.1"/>
    </source>
</evidence>
<sequence>MASAPPPMTPERAKNILRDTITTLGTAENKARIQAVLDEVAAAPEEDQGMLKLSKMVPLVTELAGGKLQEYGLPNVMMGVVQIQMVAGQDPLVDEGVQLLTKCTMGNIDDAAIQDYLGKLG</sequence>
<dbReference type="Pfam" id="PF14974">
    <property type="entry name" value="P_C10"/>
    <property type="match status" value="1"/>
</dbReference>
<dbReference type="InterPro" id="IPR026317">
    <property type="entry name" value="P_C10"/>
</dbReference>
<reference evidence="1" key="1">
    <citation type="submission" date="2021-01" db="EMBL/GenBank/DDBJ databases">
        <authorList>
            <person name="Corre E."/>
            <person name="Pelletier E."/>
            <person name="Niang G."/>
            <person name="Scheremetjew M."/>
            <person name="Finn R."/>
            <person name="Kale V."/>
            <person name="Holt S."/>
            <person name="Cochrane G."/>
            <person name="Meng A."/>
            <person name="Brown T."/>
            <person name="Cohen L."/>
        </authorList>
    </citation>
    <scope>NUCLEOTIDE SEQUENCE</scope>
    <source>
        <strain evidence="1">RCC1693</strain>
    </source>
</reference>
<proteinExistence type="predicted"/>